<keyword evidence="3" id="KW-1185">Reference proteome</keyword>
<dbReference type="EMBL" id="JAQQLI010000102">
    <property type="protein sequence ID" value="MDC7789939.1"/>
    <property type="molecule type" value="Genomic_DNA"/>
</dbReference>
<dbReference type="RefSeq" id="WP_272780758.1">
    <property type="nucleotide sequence ID" value="NZ_JAQQLI010000102.1"/>
</dbReference>
<feature type="compositionally biased region" description="Basic and acidic residues" evidence="1">
    <location>
        <begin position="1"/>
        <end position="19"/>
    </location>
</feature>
<reference evidence="2" key="1">
    <citation type="journal article" date="2023" name="Microbiol Resour">
        <title>Genome Sequences of Rhodoplanes serenus and Two Thermotolerant Strains, Rhodoplanes tepidamans and 'Rhodoplanes cryptolactis,' Further Refine the Genus.</title>
        <authorList>
            <person name="Rayyan A.A."/>
            <person name="Kyndt J.A."/>
        </authorList>
    </citation>
    <scope>NUCLEOTIDE SEQUENCE</scope>
    <source>
        <strain evidence="2">DSM 9987</strain>
    </source>
</reference>
<comment type="caution">
    <text evidence="2">The sequence shown here is derived from an EMBL/GenBank/DDBJ whole genome shotgun (WGS) entry which is preliminary data.</text>
</comment>
<evidence type="ECO:0000313" key="2">
    <source>
        <dbReference type="EMBL" id="MDC7789939.1"/>
    </source>
</evidence>
<name>A0ABT5JJP9_RHOTP</name>
<protein>
    <submittedName>
        <fullName evidence="2">Uncharacterized protein</fullName>
    </submittedName>
</protein>
<evidence type="ECO:0000256" key="1">
    <source>
        <dbReference type="SAM" id="MobiDB-lite"/>
    </source>
</evidence>
<organism evidence="2 3">
    <name type="scientific">Rhodoplanes tepidamans</name>
    <name type="common">Rhodoplanes cryptolactis</name>
    <dbReference type="NCBI Taxonomy" id="200616"/>
    <lineage>
        <taxon>Bacteria</taxon>
        <taxon>Pseudomonadati</taxon>
        <taxon>Pseudomonadota</taxon>
        <taxon>Alphaproteobacteria</taxon>
        <taxon>Hyphomicrobiales</taxon>
        <taxon>Nitrobacteraceae</taxon>
        <taxon>Rhodoplanes</taxon>
    </lineage>
</organism>
<dbReference type="Proteomes" id="UP001165652">
    <property type="component" value="Unassembled WGS sequence"/>
</dbReference>
<reference evidence="2" key="2">
    <citation type="submission" date="2023-02" db="EMBL/GenBank/DDBJ databases">
        <authorList>
            <person name="Rayyan A."/>
            <person name="Meyer T."/>
            <person name="Kyndt J.A."/>
        </authorList>
    </citation>
    <scope>NUCLEOTIDE SEQUENCE</scope>
    <source>
        <strain evidence="2">DSM 9987</strain>
    </source>
</reference>
<feature type="region of interest" description="Disordered" evidence="1">
    <location>
        <begin position="1"/>
        <end position="27"/>
    </location>
</feature>
<evidence type="ECO:0000313" key="3">
    <source>
        <dbReference type="Proteomes" id="UP001165652"/>
    </source>
</evidence>
<accession>A0ABT5JJP9</accession>
<gene>
    <name evidence="2" type="ORF">PQJ73_30035</name>
</gene>
<sequence length="100" mass="11097">MSGREDRDDRAGSRRERVVPRAVPPRPPLDIETVATLILYRDVVLDRPACAQCGHRTQVVARTFSIAGPISREMRTYECTACGHTQASAYTPNGNARRSN</sequence>
<proteinExistence type="predicted"/>